<protein>
    <submittedName>
        <fullName evidence="11">Expression library immunization antigen 1</fullName>
    </submittedName>
</protein>
<dbReference type="InterPro" id="IPR046936">
    <property type="entry name" value="BIM1-like"/>
</dbReference>
<dbReference type="Proteomes" id="UP001163105">
    <property type="component" value="Unassembled WGS sequence"/>
</dbReference>
<dbReference type="AlphaFoldDB" id="A0AB34FWP2"/>
<feature type="domain" description="Copper acquisition factor BIM1-like" evidence="10">
    <location>
        <begin position="20"/>
        <end position="179"/>
    </location>
</feature>
<keyword evidence="3" id="KW-0336">GPI-anchor</keyword>
<feature type="region of interest" description="Disordered" evidence="8">
    <location>
        <begin position="188"/>
        <end position="209"/>
    </location>
</feature>
<keyword evidence="4 9" id="KW-0732">Signal</keyword>
<keyword evidence="2" id="KW-1003">Cell membrane</keyword>
<reference evidence="11" key="1">
    <citation type="submission" date="2023-01" db="EMBL/GenBank/DDBJ databases">
        <title>The growth and conidiation of Purpureocillium lavendulum are regulated by nitrogen source and histone H3K14 acetylation.</title>
        <authorList>
            <person name="Tang P."/>
            <person name="Han J."/>
            <person name="Zhang C."/>
            <person name="Tang P."/>
            <person name="Qi F."/>
            <person name="Zhang K."/>
            <person name="Liang L."/>
        </authorList>
    </citation>
    <scope>NUCLEOTIDE SEQUENCE</scope>
    <source>
        <strain evidence="11">YMF1.00683</strain>
    </source>
</reference>
<keyword evidence="6" id="KW-0325">Glycoprotein</keyword>
<evidence type="ECO:0000256" key="3">
    <source>
        <dbReference type="ARBA" id="ARBA00022622"/>
    </source>
</evidence>
<evidence type="ECO:0000256" key="9">
    <source>
        <dbReference type="SAM" id="SignalP"/>
    </source>
</evidence>
<evidence type="ECO:0000256" key="7">
    <source>
        <dbReference type="ARBA" id="ARBA00023288"/>
    </source>
</evidence>
<comment type="caution">
    <text evidence="11">The sequence shown here is derived from an EMBL/GenBank/DDBJ whole genome shotgun (WGS) entry which is preliminary data.</text>
</comment>
<evidence type="ECO:0000256" key="6">
    <source>
        <dbReference type="ARBA" id="ARBA00023180"/>
    </source>
</evidence>
<sequence length="242" mass="24657">MDMLSKTVLLALAAAQGAVAHFGIVYPSWRADTLADEENSTYSQWTYPCNIRRMDRALTSACARDETGAGVPFGKGNTTDWPLGGGSLKLSLHHPWTYVFVNLAVGDNATSFNVSLTPEFWNATGKGTLCVPKLPVPVNVTDGTKGSLQVVTLGASGSALYNCADIRFSKDAKQLDNCTDGGITVAPVKEQKNGTNGTDGASNSTAGGGGGKGSGAGALGVNAVAVGTVAGLASLFAVGLGL</sequence>
<evidence type="ECO:0000256" key="5">
    <source>
        <dbReference type="ARBA" id="ARBA00023136"/>
    </source>
</evidence>
<evidence type="ECO:0000256" key="2">
    <source>
        <dbReference type="ARBA" id="ARBA00022475"/>
    </source>
</evidence>
<evidence type="ECO:0000256" key="8">
    <source>
        <dbReference type="SAM" id="MobiDB-lite"/>
    </source>
</evidence>
<evidence type="ECO:0000256" key="1">
    <source>
        <dbReference type="ARBA" id="ARBA00004609"/>
    </source>
</evidence>
<evidence type="ECO:0000259" key="10">
    <source>
        <dbReference type="Pfam" id="PF20238"/>
    </source>
</evidence>
<comment type="subcellular location">
    <subcellularLocation>
        <location evidence="1">Cell membrane</location>
        <topology evidence="1">Lipid-anchor</topology>
        <topology evidence="1">GPI-anchor</topology>
    </subcellularLocation>
</comment>
<organism evidence="11 12">
    <name type="scientific">Purpureocillium lavendulum</name>
    <dbReference type="NCBI Taxonomy" id="1247861"/>
    <lineage>
        <taxon>Eukaryota</taxon>
        <taxon>Fungi</taxon>
        <taxon>Dikarya</taxon>
        <taxon>Ascomycota</taxon>
        <taxon>Pezizomycotina</taxon>
        <taxon>Sordariomycetes</taxon>
        <taxon>Hypocreomycetidae</taxon>
        <taxon>Hypocreales</taxon>
        <taxon>Ophiocordycipitaceae</taxon>
        <taxon>Purpureocillium</taxon>
    </lineage>
</organism>
<proteinExistence type="predicted"/>
<dbReference type="InterPro" id="IPR046530">
    <property type="entry name" value="BIM1-like_dom"/>
</dbReference>
<evidence type="ECO:0000256" key="4">
    <source>
        <dbReference type="ARBA" id="ARBA00022729"/>
    </source>
</evidence>
<evidence type="ECO:0000313" key="12">
    <source>
        <dbReference type="Proteomes" id="UP001163105"/>
    </source>
</evidence>
<gene>
    <name evidence="11" type="ORF">O9K51_03962</name>
</gene>
<keyword evidence="5" id="KW-0472">Membrane</keyword>
<feature type="signal peptide" evidence="9">
    <location>
        <begin position="1"/>
        <end position="20"/>
    </location>
</feature>
<dbReference type="Pfam" id="PF20238">
    <property type="entry name" value="BIM1-like_dom"/>
    <property type="match status" value="1"/>
</dbReference>
<accession>A0AB34FWP2</accession>
<dbReference type="CDD" id="cd21176">
    <property type="entry name" value="LPMO_auxiliary-like"/>
    <property type="match status" value="1"/>
</dbReference>
<feature type="chain" id="PRO_5044201906" evidence="9">
    <location>
        <begin position="21"/>
        <end position="242"/>
    </location>
</feature>
<dbReference type="GO" id="GO:0098552">
    <property type="term" value="C:side of membrane"/>
    <property type="evidence" value="ECO:0007669"/>
    <property type="project" value="UniProtKB-KW"/>
</dbReference>
<dbReference type="GO" id="GO:0005886">
    <property type="term" value="C:plasma membrane"/>
    <property type="evidence" value="ECO:0007669"/>
    <property type="project" value="UniProtKB-SubCell"/>
</dbReference>
<dbReference type="PANTHER" id="PTHR34992:SF2">
    <property type="entry name" value="COPPER ACQUISITION FACTOR BIM1-LIKE DOMAIN-CONTAINING PROTEIN"/>
    <property type="match status" value="1"/>
</dbReference>
<name>A0AB34FWP2_9HYPO</name>
<dbReference type="EMBL" id="JAQHRD010000003">
    <property type="protein sequence ID" value="KAJ6442787.1"/>
    <property type="molecule type" value="Genomic_DNA"/>
</dbReference>
<keyword evidence="12" id="KW-1185">Reference proteome</keyword>
<dbReference type="PANTHER" id="PTHR34992">
    <property type="entry name" value="HYPHAL ANASTAMOSIS-7 PROTEIN"/>
    <property type="match status" value="1"/>
</dbReference>
<keyword evidence="7" id="KW-0449">Lipoprotein</keyword>
<evidence type="ECO:0000313" key="11">
    <source>
        <dbReference type="EMBL" id="KAJ6442787.1"/>
    </source>
</evidence>